<keyword evidence="3" id="KW-0175">Coiled coil</keyword>
<dbReference type="InterPro" id="IPR051673">
    <property type="entry name" value="SSDNA_exonuclease_RecJ"/>
</dbReference>
<evidence type="ECO:0000256" key="3">
    <source>
        <dbReference type="SAM" id="Coils"/>
    </source>
</evidence>
<dbReference type="GO" id="GO:0003676">
    <property type="term" value="F:nucleic acid binding"/>
    <property type="evidence" value="ECO:0007669"/>
    <property type="project" value="InterPro"/>
</dbReference>
<keyword evidence="9" id="KW-1185">Reference proteome</keyword>
<feature type="domain" description="RecJ OB" evidence="7">
    <location>
        <begin position="458"/>
        <end position="567"/>
    </location>
</feature>
<evidence type="ECO:0000256" key="2">
    <source>
        <dbReference type="ARBA" id="ARBA00022801"/>
    </source>
</evidence>
<organism evidence="8 9">
    <name type="scientific">Paenibacillus solanacearum</name>
    <dbReference type="NCBI Taxonomy" id="2048548"/>
    <lineage>
        <taxon>Bacteria</taxon>
        <taxon>Bacillati</taxon>
        <taxon>Bacillota</taxon>
        <taxon>Bacilli</taxon>
        <taxon>Bacillales</taxon>
        <taxon>Paenibacillaceae</taxon>
        <taxon>Paenibacillus</taxon>
    </lineage>
</organism>
<dbReference type="Pfam" id="PF17768">
    <property type="entry name" value="RecJ_OB"/>
    <property type="match status" value="1"/>
</dbReference>
<dbReference type="InterPro" id="IPR003156">
    <property type="entry name" value="DHHA1_dom"/>
</dbReference>
<gene>
    <name evidence="8" type="ORF">PAESOLCIP111_03303</name>
</gene>
<dbReference type="GO" id="GO:0008409">
    <property type="term" value="F:5'-3' exonuclease activity"/>
    <property type="evidence" value="ECO:0007669"/>
    <property type="project" value="InterPro"/>
</dbReference>
<feature type="domain" description="DHHA1" evidence="5">
    <location>
        <begin position="349"/>
        <end position="440"/>
    </location>
</feature>
<evidence type="ECO:0000313" key="9">
    <source>
        <dbReference type="Proteomes" id="UP000693672"/>
    </source>
</evidence>
<comment type="caution">
    <text evidence="8">The sequence shown here is derived from an EMBL/GenBank/DDBJ whole genome shotgun (WGS) entry which is preliminary data.</text>
</comment>
<keyword evidence="2" id="KW-0378">Hydrolase</keyword>
<dbReference type="NCBIfam" id="TIGR00644">
    <property type="entry name" value="recJ"/>
    <property type="match status" value="1"/>
</dbReference>
<evidence type="ECO:0000313" key="8">
    <source>
        <dbReference type="EMBL" id="CAG7631487.1"/>
    </source>
</evidence>
<dbReference type="InterPro" id="IPR018779">
    <property type="entry name" value="RecJ_C"/>
</dbReference>
<dbReference type="Proteomes" id="UP000693672">
    <property type="component" value="Unassembled WGS sequence"/>
</dbReference>
<dbReference type="GO" id="GO:0006310">
    <property type="term" value="P:DNA recombination"/>
    <property type="evidence" value="ECO:0007669"/>
    <property type="project" value="InterPro"/>
</dbReference>
<feature type="coiled-coil region" evidence="3">
    <location>
        <begin position="300"/>
        <end position="327"/>
    </location>
</feature>
<dbReference type="PANTHER" id="PTHR30255">
    <property type="entry name" value="SINGLE-STRANDED-DNA-SPECIFIC EXONUCLEASE RECJ"/>
    <property type="match status" value="1"/>
</dbReference>
<dbReference type="RefSeq" id="WP_218093054.1">
    <property type="nucleotide sequence ID" value="NZ_CAJVAS010000013.1"/>
</dbReference>
<accession>A0A916NQ86</accession>
<dbReference type="Pfam" id="PF02272">
    <property type="entry name" value="DHHA1"/>
    <property type="match status" value="1"/>
</dbReference>
<evidence type="ECO:0000259" key="7">
    <source>
        <dbReference type="Pfam" id="PF17768"/>
    </source>
</evidence>
<dbReference type="InterPro" id="IPR001667">
    <property type="entry name" value="DDH_dom"/>
</dbReference>
<dbReference type="Pfam" id="PF01368">
    <property type="entry name" value="DHH"/>
    <property type="match status" value="1"/>
</dbReference>
<protein>
    <recommendedName>
        <fullName evidence="1">Single-stranded-DNA-specific exonuclease RecJ</fullName>
    </recommendedName>
</protein>
<evidence type="ECO:0000259" key="6">
    <source>
        <dbReference type="Pfam" id="PF10141"/>
    </source>
</evidence>
<evidence type="ECO:0000259" key="4">
    <source>
        <dbReference type="Pfam" id="PF01368"/>
    </source>
</evidence>
<dbReference type="Pfam" id="PF10141">
    <property type="entry name" value="ssDNA-exonuc_C"/>
    <property type="match status" value="1"/>
</dbReference>
<dbReference type="EMBL" id="CAJVAS010000013">
    <property type="protein sequence ID" value="CAG7631487.1"/>
    <property type="molecule type" value="Genomic_DNA"/>
</dbReference>
<proteinExistence type="predicted"/>
<dbReference type="InterPro" id="IPR004610">
    <property type="entry name" value="RecJ"/>
</dbReference>
<sequence length="817" mass="89795">MLQAKARWNIGQGDADKAAALSKALDISPLLANMLVIRGITDIEHAAGFLYGGTEQTHDPYLLDGMKEAVERIRLALERGERIRIYGDYDADGVSSTTLMVRLLSQLHATYDFYIPHRVQEGYGLHCAAIDAAHAQGVTLIITVDTGISAVNEIAHASSLGIDVIVTDHHEPPEQLPEAYALINPKKPGCPYPFKQLAGVGVALKLAQALLGRWPEELLEIAVIGTVADLMPLTGENRIIVKQGLQKMRETSCPGIKALLEVAGIAVRETNETHIGYSLAPRINASGRLLSADTAVRLLTTEDEQEARRLADELDQLNRERQKIVDEMTKQAVTMVEERTRLTGETPQAFVLAHEDWNVGVIGIVASKLVDRFYKPAIILGIDKETGMAKGSARSIAGFDMYRALTHCHDLMDHFGGHPMAAGMTLSREHLPELERRLARLTEEWLAPDDWIPVMQADMACGFDEAGIENIEQLGLLGPFGMGNPSPKFVFSGLRLGELRTMGKEQQHLKLSLRSATDEAAAGLDAVGFSKGRLAEWITPSARIDVLGELNINEWNGVRRPQIMIQDLRIPHAQLFDWRGAPKPDKKLDELCRKLEQGGAGLGEAAYPAVVLFEPAVPSALKQLPAKFALWHADGLGRLAPLNEQAIQSRYEDARDIFFYALPDRLAQLDAAVEQAAAAERYYAAFGGTEEEKQASVMPNREMFKTVYGAVGALRSAGPPDYIQAIARRCQMQAGTVRFIIDVFAELGLMEADGKTCRLVPSPEKRDLTSSLRYQSRQHRPEVEQELLYTSAKELLSRLLQPLSAAQPQAWLKSSGA</sequence>
<feature type="domain" description="Single-stranded-DNA-specific exonuclease RecJ C-terminal" evidence="6">
    <location>
        <begin position="644"/>
        <end position="795"/>
    </location>
</feature>
<feature type="domain" description="DDH" evidence="4">
    <location>
        <begin position="82"/>
        <end position="226"/>
    </location>
</feature>
<dbReference type="GO" id="GO:0006281">
    <property type="term" value="P:DNA repair"/>
    <property type="evidence" value="ECO:0007669"/>
    <property type="project" value="InterPro"/>
</dbReference>
<evidence type="ECO:0000256" key="1">
    <source>
        <dbReference type="ARBA" id="ARBA00019841"/>
    </source>
</evidence>
<evidence type="ECO:0000259" key="5">
    <source>
        <dbReference type="Pfam" id="PF02272"/>
    </source>
</evidence>
<dbReference type="AlphaFoldDB" id="A0A916NQ86"/>
<dbReference type="PANTHER" id="PTHR30255:SF2">
    <property type="entry name" value="SINGLE-STRANDED-DNA-SPECIFIC EXONUCLEASE RECJ"/>
    <property type="match status" value="1"/>
</dbReference>
<reference evidence="8" key="1">
    <citation type="submission" date="2021-06" db="EMBL/GenBank/DDBJ databases">
        <authorList>
            <person name="Criscuolo A."/>
        </authorList>
    </citation>
    <scope>NUCLEOTIDE SEQUENCE</scope>
    <source>
        <strain evidence="8">CIP111600</strain>
    </source>
</reference>
<dbReference type="InterPro" id="IPR041122">
    <property type="entry name" value="RecJ_OB"/>
</dbReference>
<name>A0A916NQ86_9BACL</name>